<accession>B6YXE7</accession>
<dbReference type="PATRIC" id="fig|523850.10.peg.1280"/>
<keyword evidence="3" id="KW-1185">Reference proteome</keyword>
<dbReference type="EMBL" id="CP000855">
    <property type="protein sequence ID" value="ACJ16760.1"/>
    <property type="molecule type" value="Genomic_DNA"/>
</dbReference>
<dbReference type="GeneID" id="70691893"/>
<dbReference type="STRING" id="523850.TON_1272"/>
<evidence type="ECO:0000313" key="2">
    <source>
        <dbReference type="EMBL" id="ACJ16760.1"/>
    </source>
</evidence>
<feature type="transmembrane region" description="Helical" evidence="1">
    <location>
        <begin position="12"/>
        <end position="34"/>
    </location>
</feature>
<dbReference type="Proteomes" id="UP000002727">
    <property type="component" value="Chromosome"/>
</dbReference>
<dbReference type="KEGG" id="ton:TON_1272"/>
<reference evidence="2 3" key="1">
    <citation type="journal article" date="2008" name="J. Bacteriol.">
        <title>The complete genome sequence of Thermococcus onnurineus NA1 reveals a mixed heterotrophic and carboxydotrophic metabolism.</title>
        <authorList>
            <person name="Lee H.S."/>
            <person name="Kang S.G."/>
            <person name="Bae S.S."/>
            <person name="Lim J.K."/>
            <person name="Cho Y."/>
            <person name="Kim Y.J."/>
            <person name="Jeon J.H."/>
            <person name="Cha S.S."/>
            <person name="Kwon K.K."/>
            <person name="Kim H.T."/>
            <person name="Park C.J."/>
            <person name="Lee H.W."/>
            <person name="Kim S.I."/>
            <person name="Chun J."/>
            <person name="Colwell R.R."/>
            <person name="Kim S.J."/>
            <person name="Lee J.H."/>
        </authorList>
    </citation>
    <scope>NUCLEOTIDE SEQUENCE [LARGE SCALE GENOMIC DNA]</scope>
    <source>
        <strain evidence="2 3">NA1</strain>
    </source>
</reference>
<name>B6YXE7_THEON</name>
<gene>
    <name evidence="2" type="ordered locus">TON_1272</name>
</gene>
<dbReference type="AlphaFoldDB" id="B6YXE7"/>
<organism evidence="2 3">
    <name type="scientific">Thermococcus onnurineus (strain NA1)</name>
    <dbReference type="NCBI Taxonomy" id="523850"/>
    <lineage>
        <taxon>Archaea</taxon>
        <taxon>Methanobacteriati</taxon>
        <taxon>Methanobacteriota</taxon>
        <taxon>Thermococci</taxon>
        <taxon>Thermococcales</taxon>
        <taxon>Thermococcaceae</taxon>
        <taxon>Thermococcus</taxon>
    </lineage>
</organism>
<dbReference type="HOGENOM" id="CLU_2857299_0_0_2"/>
<sequence>MLVKVSDRNKILLGIGTGVLLASSLRIFVAGAYSSLEKTFFYGVNFPSGLDIILLILASILLAK</sequence>
<keyword evidence="1" id="KW-0812">Transmembrane</keyword>
<keyword evidence="2" id="KW-0378">Hydrolase</keyword>
<protein>
    <submittedName>
        <fullName evidence="2">Membrane-bound metal-dependent hydrolase, N-terminus</fullName>
    </submittedName>
</protein>
<evidence type="ECO:0000313" key="3">
    <source>
        <dbReference type="Proteomes" id="UP000002727"/>
    </source>
</evidence>
<dbReference type="GO" id="GO:0016787">
    <property type="term" value="F:hydrolase activity"/>
    <property type="evidence" value="ECO:0007669"/>
    <property type="project" value="UniProtKB-KW"/>
</dbReference>
<keyword evidence="1" id="KW-1133">Transmembrane helix</keyword>
<dbReference type="RefSeq" id="WP_012572232.1">
    <property type="nucleotide sequence ID" value="NC_011529.1"/>
</dbReference>
<proteinExistence type="predicted"/>
<feature type="transmembrane region" description="Helical" evidence="1">
    <location>
        <begin position="40"/>
        <end position="63"/>
    </location>
</feature>
<keyword evidence="1" id="KW-0472">Membrane</keyword>
<evidence type="ECO:0000256" key="1">
    <source>
        <dbReference type="SAM" id="Phobius"/>
    </source>
</evidence>